<reference evidence="4" key="1">
    <citation type="submission" date="2016-10" db="EMBL/GenBank/DDBJ databases">
        <authorList>
            <person name="Varghese N."/>
            <person name="Submissions S."/>
        </authorList>
    </citation>
    <scope>NUCLEOTIDE SEQUENCE [LARGE SCALE GENOMIC DNA]</scope>
    <source>
        <strain evidence="4">DSM 45237</strain>
    </source>
</reference>
<organism evidence="3 4">
    <name type="scientific">Jiangella alba</name>
    <dbReference type="NCBI Taxonomy" id="561176"/>
    <lineage>
        <taxon>Bacteria</taxon>
        <taxon>Bacillati</taxon>
        <taxon>Actinomycetota</taxon>
        <taxon>Actinomycetes</taxon>
        <taxon>Jiangellales</taxon>
        <taxon>Jiangellaceae</taxon>
        <taxon>Jiangella</taxon>
    </lineage>
</organism>
<evidence type="ECO:0000313" key="4">
    <source>
        <dbReference type="Proteomes" id="UP000181980"/>
    </source>
</evidence>
<dbReference type="InterPro" id="IPR029068">
    <property type="entry name" value="Glyas_Bleomycin-R_OHBP_Dase"/>
</dbReference>
<keyword evidence="4" id="KW-1185">Reference proteome</keyword>
<evidence type="ECO:0000256" key="1">
    <source>
        <dbReference type="SAM" id="MobiDB-lite"/>
    </source>
</evidence>
<dbReference type="AlphaFoldDB" id="A0A1H5KG92"/>
<dbReference type="Pfam" id="PF22677">
    <property type="entry name" value="Ble-like_N"/>
    <property type="match status" value="1"/>
</dbReference>
<dbReference type="RefSeq" id="WP_069115429.1">
    <property type="nucleotide sequence ID" value="NZ_FNUC01000003.1"/>
</dbReference>
<dbReference type="CDD" id="cd07247">
    <property type="entry name" value="SgaA_N_like"/>
    <property type="match status" value="1"/>
</dbReference>
<dbReference type="InterPro" id="IPR052164">
    <property type="entry name" value="Anthracycline_SecMetBiosynth"/>
</dbReference>
<proteinExistence type="predicted"/>
<gene>
    <name evidence="3" type="ORF">SAMN04488561_2052</name>
</gene>
<feature type="domain" description="VOC" evidence="2">
    <location>
        <begin position="4"/>
        <end position="124"/>
    </location>
</feature>
<dbReference type="PANTHER" id="PTHR33993">
    <property type="entry name" value="GLYOXALASE-RELATED"/>
    <property type="match status" value="1"/>
</dbReference>
<sequence length="127" mass="13520">MTGQVVHFEIPADDVERARGFYRDAFGWDVTPMPDVDYTMVSTTPVDEAGRPKEAGAINGGMFTRDADRPGPIVTIGVDDVDAALAAVQRLGGAVVLPKAEVMGMGYAAYFRDSEGNVLGLWQAGGR</sequence>
<accession>A0A1H5KG92</accession>
<protein>
    <recommendedName>
        <fullName evidence="2">VOC domain-containing protein</fullName>
    </recommendedName>
</protein>
<evidence type="ECO:0000259" key="2">
    <source>
        <dbReference type="PROSITE" id="PS51819"/>
    </source>
</evidence>
<dbReference type="OrthoDB" id="9793039at2"/>
<dbReference type="STRING" id="561176.SAMN04488561_2052"/>
<dbReference type="Gene3D" id="3.10.180.10">
    <property type="entry name" value="2,3-Dihydroxybiphenyl 1,2-Dioxygenase, domain 1"/>
    <property type="match status" value="1"/>
</dbReference>
<feature type="region of interest" description="Disordered" evidence="1">
    <location>
        <begin position="43"/>
        <end position="62"/>
    </location>
</feature>
<dbReference type="PANTHER" id="PTHR33993:SF2">
    <property type="entry name" value="VOC DOMAIN-CONTAINING PROTEIN"/>
    <property type="match status" value="1"/>
</dbReference>
<evidence type="ECO:0000313" key="3">
    <source>
        <dbReference type="EMBL" id="SEE63809.1"/>
    </source>
</evidence>
<dbReference type="InterPro" id="IPR037523">
    <property type="entry name" value="VOC_core"/>
</dbReference>
<dbReference type="Proteomes" id="UP000181980">
    <property type="component" value="Unassembled WGS sequence"/>
</dbReference>
<dbReference type="SUPFAM" id="SSF54593">
    <property type="entry name" value="Glyoxalase/Bleomycin resistance protein/Dihydroxybiphenyl dioxygenase"/>
    <property type="match status" value="1"/>
</dbReference>
<name>A0A1H5KG92_9ACTN</name>
<dbReference type="InterPro" id="IPR053863">
    <property type="entry name" value="Glyoxy/Ble-like_N"/>
</dbReference>
<dbReference type="PROSITE" id="PS51819">
    <property type="entry name" value="VOC"/>
    <property type="match status" value="1"/>
</dbReference>
<dbReference type="EMBL" id="FNUC01000003">
    <property type="protein sequence ID" value="SEE63809.1"/>
    <property type="molecule type" value="Genomic_DNA"/>
</dbReference>